<feature type="coiled-coil region" evidence="1">
    <location>
        <begin position="145"/>
        <end position="204"/>
    </location>
</feature>
<dbReference type="PANTHER" id="PTHR31379:SF1">
    <property type="entry name" value="F-BOX C PROTEIN-RELATED"/>
    <property type="match status" value="1"/>
</dbReference>
<dbReference type="Proteomes" id="UP000230233">
    <property type="component" value="Chromosome IV"/>
</dbReference>
<evidence type="ECO:0000313" key="3">
    <source>
        <dbReference type="Proteomes" id="UP000230233"/>
    </source>
</evidence>
<dbReference type="PANTHER" id="PTHR31379">
    <property type="entry name" value="F-BOX C PROTEIN-RELATED-RELATED"/>
    <property type="match status" value="1"/>
</dbReference>
<name>A0A2G5UB88_9PELO</name>
<accession>A0A2G5UB88</accession>
<reference evidence="3" key="1">
    <citation type="submission" date="2017-10" db="EMBL/GenBank/DDBJ databases">
        <title>Rapid genome shrinkage in a self-fertile nematode reveals novel sperm competition proteins.</title>
        <authorList>
            <person name="Yin D."/>
            <person name="Schwarz E.M."/>
            <person name="Thomas C.G."/>
            <person name="Felde R.L."/>
            <person name="Korf I.F."/>
            <person name="Cutter A.D."/>
            <person name="Schartner C.M."/>
            <person name="Ralston E.J."/>
            <person name="Meyer B.J."/>
            <person name="Haag E.S."/>
        </authorList>
    </citation>
    <scope>NUCLEOTIDE SEQUENCE [LARGE SCALE GENOMIC DNA]</scope>
    <source>
        <strain evidence="3">JU1422</strain>
    </source>
</reference>
<dbReference type="Pfam" id="PF12078">
    <property type="entry name" value="DUF3557"/>
    <property type="match status" value="1"/>
</dbReference>
<keyword evidence="1" id="KW-0175">Coiled coil</keyword>
<keyword evidence="3" id="KW-1185">Reference proteome</keyword>
<evidence type="ECO:0000256" key="1">
    <source>
        <dbReference type="SAM" id="Coils"/>
    </source>
</evidence>
<protein>
    <submittedName>
        <fullName evidence="2">Uncharacterized protein</fullName>
    </submittedName>
</protein>
<dbReference type="InterPro" id="IPR021942">
    <property type="entry name" value="DUF3557"/>
</dbReference>
<dbReference type="AlphaFoldDB" id="A0A2G5UB88"/>
<comment type="caution">
    <text evidence="2">The sequence shown here is derived from an EMBL/GenBank/DDBJ whole genome shotgun (WGS) entry which is preliminary data.</text>
</comment>
<organism evidence="2 3">
    <name type="scientific">Caenorhabditis nigoni</name>
    <dbReference type="NCBI Taxonomy" id="1611254"/>
    <lineage>
        <taxon>Eukaryota</taxon>
        <taxon>Metazoa</taxon>
        <taxon>Ecdysozoa</taxon>
        <taxon>Nematoda</taxon>
        <taxon>Chromadorea</taxon>
        <taxon>Rhabditida</taxon>
        <taxon>Rhabditina</taxon>
        <taxon>Rhabditomorpha</taxon>
        <taxon>Rhabditoidea</taxon>
        <taxon>Rhabditidae</taxon>
        <taxon>Peloderinae</taxon>
        <taxon>Caenorhabditis</taxon>
    </lineage>
</organism>
<proteinExistence type="predicted"/>
<sequence>MSLAIPDADQKLSYDCLKCVLQRLEVNFRFRLAERLPEINLTEKAAPLYISRLSITVDGFQLNDTKYKLGVILQAREGPNPEKINSDNRKGGSPRDIDRFGFEKYSLPELTPGDILIQDFDPEMYMDDDDLESVEARVLKTWNMLTDLERHKMEIEQASEEELENIPEYQIEVDPEEGVLVEIYQEEDDDLMEIEQELENILERPVNIEPDQLDRARSREERLEKVHKDIRYLKRELEYEELDLQRYQCKRDNLPSPFDMFIQLTTTSPGGTVYIERFNYDNTLHEARKYLICKFLGNRPMVTKIRSLSFWAWLDEGLVVGLPDGIKLDVQEFKTSGNLSEVLQRVEPILEHPNRPFTRLESDRFKLEDAQNPKVRDARVLELINTTRVEFMELYREITNKKVVIHFSRGLFPEEYVMIVENLVDIKGTLGTCYEITQWRHSTAREAMNAIAQRFQNSVKGERLVTIPLPQQLQLDVSYEENLTQPGRELWTMKMEVVRSRIN</sequence>
<gene>
    <name evidence="2" type="primary">Cnig_chr_IV.g15652</name>
    <name evidence="2" type="ORF">B9Z55_015652</name>
</gene>
<dbReference type="EMBL" id="PDUG01000004">
    <property type="protein sequence ID" value="PIC36784.1"/>
    <property type="molecule type" value="Genomic_DNA"/>
</dbReference>
<evidence type="ECO:0000313" key="2">
    <source>
        <dbReference type="EMBL" id="PIC36784.1"/>
    </source>
</evidence>